<evidence type="ECO:0000313" key="2">
    <source>
        <dbReference type="Proteomes" id="UP000602124"/>
    </source>
</evidence>
<keyword evidence="2" id="KW-1185">Reference proteome</keyword>
<dbReference type="InterPro" id="IPR019285">
    <property type="entry name" value="DUF2336"/>
</dbReference>
<accession>A0A934IVX1</accession>
<dbReference type="RefSeq" id="WP_198875275.1">
    <property type="nucleotide sequence ID" value="NZ_JAEKMH010000001.1"/>
</dbReference>
<proteinExistence type="predicted"/>
<sequence length="399" mass="42782">MIEYSAFSKLSQSSDSDARGHAAHLAALAYLQHKGPADEQAALYAALISFLDDPSIKVRAALAYGLLHSAEAPRPVILSLLRDSPIIARAVLQYSPVLVDADMVPLARNADSATLIAIAQRASLSPRLAEILIGRGDRSLTLRVLQRPGQVLGEQILLQLAQEQGEDAQIRGALLALDTLPDRARLHLVSLATEALRLCRLVKGALAPDRLERLLRDGKDSALATIGETASDAQRDKFVEDLVGSDRMNMRILLHSIATGRVMFFSACLANLSGSSRDKVLGLLEHGSRAAIGALMVRCRIEPALGRLLVRMVLHARSADLLDDLAARHYVVTALTEELLAEYDGDIPAELEEAFAYLGEQNVRLARKAARGVLSAFAASSTASLALPSPAPQLELPAA</sequence>
<gene>
    <name evidence="1" type="ORF">JEQ47_05020</name>
</gene>
<organism evidence="1 2">
    <name type="scientific">Devosia sediminis</name>
    <dbReference type="NCBI Taxonomy" id="2798801"/>
    <lineage>
        <taxon>Bacteria</taxon>
        <taxon>Pseudomonadati</taxon>
        <taxon>Pseudomonadota</taxon>
        <taxon>Alphaproteobacteria</taxon>
        <taxon>Hyphomicrobiales</taxon>
        <taxon>Devosiaceae</taxon>
        <taxon>Devosia</taxon>
    </lineage>
</organism>
<dbReference type="Proteomes" id="UP000602124">
    <property type="component" value="Unassembled WGS sequence"/>
</dbReference>
<evidence type="ECO:0000313" key="1">
    <source>
        <dbReference type="EMBL" id="MBJ3784076.1"/>
    </source>
</evidence>
<protein>
    <submittedName>
        <fullName evidence="1">DUF2336 domain-containing protein</fullName>
    </submittedName>
</protein>
<reference evidence="1" key="1">
    <citation type="submission" date="2020-12" db="EMBL/GenBank/DDBJ databases">
        <title>Devosia sp. MSA67 isolated from Mo River.</title>
        <authorList>
            <person name="Ma F."/>
            <person name="Zi Z."/>
        </authorList>
    </citation>
    <scope>NUCLEOTIDE SEQUENCE</scope>
    <source>
        <strain evidence="1">MSA67</strain>
    </source>
</reference>
<dbReference type="Pfam" id="PF10098">
    <property type="entry name" value="DUF2336"/>
    <property type="match status" value="1"/>
</dbReference>
<name>A0A934IVX1_9HYPH</name>
<comment type="caution">
    <text evidence="1">The sequence shown here is derived from an EMBL/GenBank/DDBJ whole genome shotgun (WGS) entry which is preliminary data.</text>
</comment>
<dbReference type="EMBL" id="JAEKMH010000001">
    <property type="protein sequence ID" value="MBJ3784076.1"/>
    <property type="molecule type" value="Genomic_DNA"/>
</dbReference>
<dbReference type="AlphaFoldDB" id="A0A934IVX1"/>